<evidence type="ECO:0000256" key="1">
    <source>
        <dbReference type="ARBA" id="ARBA00001933"/>
    </source>
</evidence>
<protein>
    <recommendedName>
        <fullName evidence="3">Aminotransferase class V domain-containing protein</fullName>
    </recommendedName>
</protein>
<sequence length="106" mass="11948">MEGELKRRLFTPGPTPLPEEVRLSQAREIIHHRTGEFKRILEEVEERLKYVFRTDNEVLLFTSSGTGAMEAAVANLFSPGDEVLVVRGGKFGERWAEIAQAFGMKA</sequence>
<dbReference type="Pfam" id="PF00266">
    <property type="entry name" value="Aminotran_5"/>
    <property type="match status" value="1"/>
</dbReference>
<dbReference type="PANTHER" id="PTHR21152:SF40">
    <property type="entry name" value="ALANINE--GLYOXYLATE AMINOTRANSFERASE"/>
    <property type="match status" value="1"/>
</dbReference>
<dbReference type="InterPro" id="IPR015424">
    <property type="entry name" value="PyrdxlP-dep_Trfase"/>
</dbReference>
<feature type="non-terminal residue" evidence="4">
    <location>
        <position position="106"/>
    </location>
</feature>
<dbReference type="AlphaFoldDB" id="X1NXU2"/>
<dbReference type="PANTHER" id="PTHR21152">
    <property type="entry name" value="AMINOTRANSFERASE CLASS V"/>
    <property type="match status" value="1"/>
</dbReference>
<accession>X1NXU2</accession>
<dbReference type="EMBL" id="BARV01022740">
    <property type="protein sequence ID" value="GAI23464.1"/>
    <property type="molecule type" value="Genomic_DNA"/>
</dbReference>
<evidence type="ECO:0000313" key="4">
    <source>
        <dbReference type="EMBL" id="GAI23464.1"/>
    </source>
</evidence>
<name>X1NXU2_9ZZZZ</name>
<organism evidence="4">
    <name type="scientific">marine sediment metagenome</name>
    <dbReference type="NCBI Taxonomy" id="412755"/>
    <lineage>
        <taxon>unclassified sequences</taxon>
        <taxon>metagenomes</taxon>
        <taxon>ecological metagenomes</taxon>
    </lineage>
</organism>
<dbReference type="GO" id="GO:0005777">
    <property type="term" value="C:peroxisome"/>
    <property type="evidence" value="ECO:0007669"/>
    <property type="project" value="TreeGrafter"/>
</dbReference>
<evidence type="ECO:0000256" key="2">
    <source>
        <dbReference type="ARBA" id="ARBA00022898"/>
    </source>
</evidence>
<comment type="cofactor">
    <cofactor evidence="1">
        <name>pyridoxal 5'-phosphate</name>
        <dbReference type="ChEBI" id="CHEBI:597326"/>
    </cofactor>
</comment>
<comment type="caution">
    <text evidence="4">The sequence shown here is derived from an EMBL/GenBank/DDBJ whole genome shotgun (WGS) entry which is preliminary data.</text>
</comment>
<proteinExistence type="predicted"/>
<gene>
    <name evidence="4" type="ORF">S06H3_37424</name>
</gene>
<keyword evidence="2" id="KW-0663">Pyridoxal phosphate</keyword>
<reference evidence="4" key="1">
    <citation type="journal article" date="2014" name="Front. Microbiol.">
        <title>High frequency of phylogenetically diverse reductive dehalogenase-homologous genes in deep subseafloor sedimentary metagenomes.</title>
        <authorList>
            <person name="Kawai M."/>
            <person name="Futagami T."/>
            <person name="Toyoda A."/>
            <person name="Takaki Y."/>
            <person name="Nishi S."/>
            <person name="Hori S."/>
            <person name="Arai W."/>
            <person name="Tsubouchi T."/>
            <person name="Morono Y."/>
            <person name="Uchiyama I."/>
            <person name="Ito T."/>
            <person name="Fujiyama A."/>
            <person name="Inagaki F."/>
            <person name="Takami H."/>
        </authorList>
    </citation>
    <scope>NUCLEOTIDE SEQUENCE</scope>
    <source>
        <strain evidence="4">Expedition CK06-06</strain>
    </source>
</reference>
<dbReference type="GO" id="GO:0019265">
    <property type="term" value="P:glycine biosynthetic process, by transamination of glyoxylate"/>
    <property type="evidence" value="ECO:0007669"/>
    <property type="project" value="TreeGrafter"/>
</dbReference>
<dbReference type="SUPFAM" id="SSF53383">
    <property type="entry name" value="PLP-dependent transferases"/>
    <property type="match status" value="1"/>
</dbReference>
<evidence type="ECO:0000259" key="3">
    <source>
        <dbReference type="Pfam" id="PF00266"/>
    </source>
</evidence>
<dbReference type="GO" id="GO:0008453">
    <property type="term" value="F:alanine-glyoxylate transaminase activity"/>
    <property type="evidence" value="ECO:0007669"/>
    <property type="project" value="TreeGrafter"/>
</dbReference>
<feature type="domain" description="Aminotransferase class V" evidence="3">
    <location>
        <begin position="29"/>
        <end position="104"/>
    </location>
</feature>
<dbReference type="Gene3D" id="3.40.640.10">
    <property type="entry name" value="Type I PLP-dependent aspartate aminotransferase-like (Major domain)"/>
    <property type="match status" value="1"/>
</dbReference>
<dbReference type="GO" id="GO:0004760">
    <property type="term" value="F:L-serine-pyruvate transaminase activity"/>
    <property type="evidence" value="ECO:0007669"/>
    <property type="project" value="TreeGrafter"/>
</dbReference>
<dbReference type="InterPro" id="IPR015421">
    <property type="entry name" value="PyrdxlP-dep_Trfase_major"/>
</dbReference>
<dbReference type="InterPro" id="IPR000192">
    <property type="entry name" value="Aminotrans_V_dom"/>
</dbReference>